<dbReference type="Proteomes" id="UP000019116">
    <property type="component" value="Chromosome 7A"/>
</dbReference>
<dbReference type="Gene3D" id="2.40.330.10">
    <property type="entry name" value="DNA-binding pseudobarrel domain"/>
    <property type="match status" value="1"/>
</dbReference>
<gene>
    <name evidence="7" type="primary">LOC123154364</name>
</gene>
<dbReference type="Gramene" id="TraesCS7A03G0374100.1">
    <property type="protein sequence ID" value="TraesCS7A03G0374100.1.CDS"/>
    <property type="gene ID" value="TraesCS7A03G0374100"/>
</dbReference>
<accession>A0A3B6RBA0</accession>
<proteinExistence type="predicted"/>
<dbReference type="SMR" id="A0A3B6RBA0"/>
<dbReference type="EnsemblPlants" id="TraesCS7A02G158700.1">
    <property type="protein sequence ID" value="TraesCS7A02G158700.1"/>
    <property type="gene ID" value="TraesCS7A02G158700"/>
</dbReference>
<comment type="subcellular location">
    <subcellularLocation>
        <location evidence="1">Nucleus</location>
    </subcellularLocation>
</comment>
<dbReference type="Gramene" id="TraesNOR7A03G03898970.1">
    <property type="protein sequence ID" value="TraesNOR7A03G03898970.1"/>
    <property type="gene ID" value="TraesNOR7A03G03898970"/>
</dbReference>
<dbReference type="InterPro" id="IPR015300">
    <property type="entry name" value="DNA-bd_pseudobarrel_sf"/>
</dbReference>
<protein>
    <recommendedName>
        <fullName evidence="9">TF-B3 domain-containing protein</fullName>
    </recommendedName>
</protein>
<keyword evidence="3" id="KW-0238">DNA-binding</keyword>
<evidence type="ECO:0000256" key="1">
    <source>
        <dbReference type="ARBA" id="ARBA00004123"/>
    </source>
</evidence>
<evidence type="ECO:0000256" key="2">
    <source>
        <dbReference type="ARBA" id="ARBA00023015"/>
    </source>
</evidence>
<keyword evidence="4" id="KW-0804">Transcription</keyword>
<keyword evidence="5" id="KW-0539">Nucleus</keyword>
<keyword evidence="6" id="KW-0732">Signal</keyword>
<dbReference type="SUPFAM" id="SSF101936">
    <property type="entry name" value="DNA-binding pseudobarrel domain"/>
    <property type="match status" value="1"/>
</dbReference>
<dbReference type="AlphaFoldDB" id="A0A3B6RBA0"/>
<evidence type="ECO:0000256" key="6">
    <source>
        <dbReference type="SAM" id="SignalP"/>
    </source>
</evidence>
<dbReference type="OrthoDB" id="659166at2759"/>
<dbReference type="GO" id="GO:0003677">
    <property type="term" value="F:DNA binding"/>
    <property type="evidence" value="ECO:0007669"/>
    <property type="project" value="UniProtKB-KW"/>
</dbReference>
<dbReference type="RefSeq" id="XP_044429054.1">
    <property type="nucleotide sequence ID" value="XM_044573119.1"/>
</dbReference>
<evidence type="ECO:0000313" key="7">
    <source>
        <dbReference type="EnsemblPlants" id="TraesCS7A02G158700.1"/>
    </source>
</evidence>
<dbReference type="GO" id="GO:0005634">
    <property type="term" value="C:nucleus"/>
    <property type="evidence" value="ECO:0007669"/>
    <property type="project" value="UniProtKB-SubCell"/>
</dbReference>
<keyword evidence="2" id="KW-0805">Transcription regulation</keyword>
<dbReference type="GeneID" id="123154364"/>
<feature type="signal peptide" evidence="6">
    <location>
        <begin position="1"/>
        <end position="27"/>
    </location>
</feature>
<evidence type="ECO:0000256" key="3">
    <source>
        <dbReference type="ARBA" id="ARBA00023125"/>
    </source>
</evidence>
<sequence>MWSGKSVGRRRAVLVVVLSMWGWRSAARMPRSSFPCGSLVRLIRHRPHGIQGTPGGVQHVGELDDNYYRGNEVKLYEHQVDTLFAMFRHKKPDINYYVCTINKTFAKPGQRMYFQVNYTKENLLDYIDPNNDTLMVRLADGHLLAKCRIMVATDKRATITINWSEFRRRANIREGDICAFCFRITSKRRLVLTVHRL</sequence>
<keyword evidence="8" id="KW-1185">Reference proteome</keyword>
<evidence type="ECO:0000313" key="8">
    <source>
        <dbReference type="Proteomes" id="UP000019116"/>
    </source>
</evidence>
<evidence type="ECO:0008006" key="9">
    <source>
        <dbReference type="Google" id="ProtNLM"/>
    </source>
</evidence>
<organism evidence="7">
    <name type="scientific">Triticum aestivum</name>
    <name type="common">Wheat</name>
    <dbReference type="NCBI Taxonomy" id="4565"/>
    <lineage>
        <taxon>Eukaryota</taxon>
        <taxon>Viridiplantae</taxon>
        <taxon>Streptophyta</taxon>
        <taxon>Embryophyta</taxon>
        <taxon>Tracheophyta</taxon>
        <taxon>Spermatophyta</taxon>
        <taxon>Magnoliopsida</taxon>
        <taxon>Liliopsida</taxon>
        <taxon>Poales</taxon>
        <taxon>Poaceae</taxon>
        <taxon>BOP clade</taxon>
        <taxon>Pooideae</taxon>
        <taxon>Triticodae</taxon>
        <taxon>Triticeae</taxon>
        <taxon>Triticinae</taxon>
        <taxon>Triticum</taxon>
    </lineage>
</organism>
<dbReference type="Gramene" id="TraesCS7A02G158700.1">
    <property type="protein sequence ID" value="TraesCS7A02G158700.1"/>
    <property type="gene ID" value="TraesCS7A02G158700"/>
</dbReference>
<evidence type="ECO:0000256" key="4">
    <source>
        <dbReference type="ARBA" id="ARBA00023163"/>
    </source>
</evidence>
<name>A0A3B6RBA0_WHEAT</name>
<reference evidence="7" key="1">
    <citation type="submission" date="2018-08" db="EMBL/GenBank/DDBJ databases">
        <authorList>
            <person name="Rossello M."/>
        </authorList>
    </citation>
    <scope>NUCLEOTIDE SEQUENCE [LARGE SCALE GENOMIC DNA]</scope>
    <source>
        <strain evidence="7">cv. Chinese Spring</strain>
    </source>
</reference>
<reference evidence="7" key="2">
    <citation type="submission" date="2018-10" db="UniProtKB">
        <authorList>
            <consortium name="EnsemblPlants"/>
        </authorList>
    </citation>
    <scope>IDENTIFICATION</scope>
</reference>
<feature type="chain" id="PRO_5043179816" description="TF-B3 domain-containing protein" evidence="6">
    <location>
        <begin position="28"/>
        <end position="197"/>
    </location>
</feature>
<evidence type="ECO:0000256" key="5">
    <source>
        <dbReference type="ARBA" id="ARBA00023242"/>
    </source>
</evidence>